<reference evidence="2" key="1">
    <citation type="journal article" date="2011" name="PLoS Genet.">
        <title>Genomic analysis of the necrotrophic fungal pathogens Sclerotinia sclerotiorum and Botrytis cinerea.</title>
        <authorList>
            <person name="Amselem J."/>
            <person name="Cuomo C.A."/>
            <person name="van Kan J.A."/>
            <person name="Viaud M."/>
            <person name="Benito E.P."/>
            <person name="Couloux A."/>
            <person name="Coutinho P.M."/>
            <person name="de Vries R.P."/>
            <person name="Dyer P.S."/>
            <person name="Fillinger S."/>
            <person name="Fournier E."/>
            <person name="Gout L."/>
            <person name="Hahn M."/>
            <person name="Kohn L."/>
            <person name="Lapalu N."/>
            <person name="Plummer K.M."/>
            <person name="Pradier J.M."/>
            <person name="Quevillon E."/>
            <person name="Sharon A."/>
            <person name="Simon A."/>
            <person name="ten Have A."/>
            <person name="Tudzynski B."/>
            <person name="Tudzynski P."/>
            <person name="Wincker P."/>
            <person name="Andrew M."/>
            <person name="Anthouard V."/>
            <person name="Beever R.E."/>
            <person name="Beffa R."/>
            <person name="Benoit I."/>
            <person name="Bouzid O."/>
            <person name="Brault B."/>
            <person name="Chen Z."/>
            <person name="Choquer M."/>
            <person name="Collemare J."/>
            <person name="Cotton P."/>
            <person name="Danchin E.G."/>
            <person name="Da Silva C."/>
            <person name="Gautier A."/>
            <person name="Giraud C."/>
            <person name="Giraud T."/>
            <person name="Gonzalez C."/>
            <person name="Grossetete S."/>
            <person name="Guldener U."/>
            <person name="Henrissat B."/>
            <person name="Howlett B.J."/>
            <person name="Kodira C."/>
            <person name="Kretschmer M."/>
            <person name="Lappartient A."/>
            <person name="Leroch M."/>
            <person name="Levis C."/>
            <person name="Mauceli E."/>
            <person name="Neuveglise C."/>
            <person name="Oeser B."/>
            <person name="Pearson M."/>
            <person name="Poulain J."/>
            <person name="Poussereau N."/>
            <person name="Quesneville H."/>
            <person name="Rascle C."/>
            <person name="Schumacher J."/>
            <person name="Segurens B."/>
            <person name="Sexton A."/>
            <person name="Silva E."/>
            <person name="Sirven C."/>
            <person name="Soanes D.M."/>
            <person name="Talbot N.J."/>
            <person name="Templeton M."/>
            <person name="Yandava C."/>
            <person name="Yarden O."/>
            <person name="Zeng Q."/>
            <person name="Rollins J.A."/>
            <person name="Lebrun M.H."/>
            <person name="Dickman M."/>
        </authorList>
    </citation>
    <scope>NUCLEOTIDE SEQUENCE [LARGE SCALE GENOMIC DNA]</scope>
    <source>
        <strain evidence="2">T4</strain>
    </source>
</reference>
<organism evidence="1 2">
    <name type="scientific">Botryotinia fuckeliana (strain T4)</name>
    <name type="common">Noble rot fungus</name>
    <name type="synonym">Botrytis cinerea</name>
    <dbReference type="NCBI Taxonomy" id="999810"/>
    <lineage>
        <taxon>Eukaryota</taxon>
        <taxon>Fungi</taxon>
        <taxon>Dikarya</taxon>
        <taxon>Ascomycota</taxon>
        <taxon>Pezizomycotina</taxon>
        <taxon>Leotiomycetes</taxon>
        <taxon>Helotiales</taxon>
        <taxon>Sclerotiniaceae</taxon>
        <taxon>Botrytis</taxon>
    </lineage>
</organism>
<dbReference type="EMBL" id="FQ790355">
    <property type="protein sequence ID" value="CCD55525.1"/>
    <property type="molecule type" value="Genomic_DNA"/>
</dbReference>
<evidence type="ECO:0000313" key="2">
    <source>
        <dbReference type="Proteomes" id="UP000008177"/>
    </source>
</evidence>
<protein>
    <submittedName>
        <fullName evidence="1">Uncharacterized protein</fullName>
    </submittedName>
</protein>
<accession>G2YV77</accession>
<dbReference type="AlphaFoldDB" id="G2YV77"/>
<gene>
    <name evidence="1" type="ORF">BofuT4_uP155160.1</name>
</gene>
<dbReference type="InParanoid" id="G2YV77"/>
<evidence type="ECO:0000313" key="1">
    <source>
        <dbReference type="EMBL" id="CCD55525.1"/>
    </source>
</evidence>
<proteinExistence type="predicted"/>
<name>G2YV77_BOTF4</name>
<dbReference type="Proteomes" id="UP000008177">
    <property type="component" value="Unplaced contigs"/>
</dbReference>
<dbReference type="HOGENOM" id="CLU_3368403_0_0_1"/>
<sequence length="35" mass="4462">MSLEYTTVTYFQLKVRKNERERLWRMSRLKLMLKI</sequence>